<dbReference type="SMART" id="SM00903">
    <property type="entry name" value="Flavin_Reduct"/>
    <property type="match status" value="1"/>
</dbReference>
<gene>
    <name evidence="2" type="ORF">IT774_15630</name>
</gene>
<dbReference type="KEGG" id="smaa:IT774_15630"/>
<dbReference type="InterPro" id="IPR002563">
    <property type="entry name" value="Flavin_Rdtase-like_dom"/>
</dbReference>
<dbReference type="RefSeq" id="WP_195810590.1">
    <property type="nucleotide sequence ID" value="NZ_CP064795.1"/>
</dbReference>
<evidence type="ECO:0000313" key="3">
    <source>
        <dbReference type="Proteomes" id="UP000595095"/>
    </source>
</evidence>
<protein>
    <submittedName>
        <fullName evidence="2">Flavin reductase family protein</fullName>
    </submittedName>
</protein>
<dbReference type="GO" id="GO:0010181">
    <property type="term" value="F:FMN binding"/>
    <property type="evidence" value="ECO:0007669"/>
    <property type="project" value="InterPro"/>
</dbReference>
<dbReference type="PANTHER" id="PTHR43812">
    <property type="entry name" value="BLR2425 PROTEIN"/>
    <property type="match status" value="1"/>
</dbReference>
<keyword evidence="3" id="KW-1185">Reference proteome</keyword>
<dbReference type="GO" id="GO:0016646">
    <property type="term" value="F:oxidoreductase activity, acting on the CH-NH group of donors, NAD or NADP as acceptor"/>
    <property type="evidence" value="ECO:0007669"/>
    <property type="project" value="UniProtKB-ARBA"/>
</dbReference>
<organism evidence="2 3">
    <name type="scientific">Salinimonas marina</name>
    <dbReference type="NCBI Taxonomy" id="2785918"/>
    <lineage>
        <taxon>Bacteria</taxon>
        <taxon>Pseudomonadati</taxon>
        <taxon>Pseudomonadota</taxon>
        <taxon>Gammaproteobacteria</taxon>
        <taxon>Alteromonadales</taxon>
        <taxon>Alteromonadaceae</taxon>
        <taxon>Alteromonas/Salinimonas group</taxon>
        <taxon>Salinimonas</taxon>
    </lineage>
</organism>
<dbReference type="PANTHER" id="PTHR43812:SF2">
    <property type="entry name" value="FLAVIN REDUCTASE LIKE DOMAIN-CONTAINING PROTEIN"/>
    <property type="match status" value="1"/>
</dbReference>
<accession>A0A7S9DX07</accession>
<dbReference type="Gene3D" id="2.30.110.10">
    <property type="entry name" value="Electron Transport, Fmn-binding Protein, Chain A"/>
    <property type="match status" value="1"/>
</dbReference>
<sequence length="206" mass="22903">MSRDYHYYEPKNGHGLAHEPFNAIIAPRPIGWISTRSREGQVNLAPYSFFNAFNYTPPIIGFASVGYKDTVKNIEETGEFCWNLVSEPLMESMNQTSAKVDADTDEFGLSGLRKGRAKQIAVPFVADSPAIMECRKTQIVRLQDKEGQPCDSWMVFGEVVAVHLHPDTLQDGSYQTLAGQPVSRGGGPGDYFTISKADKRIMPRPD</sequence>
<dbReference type="AlphaFoldDB" id="A0A7S9DX07"/>
<dbReference type="Proteomes" id="UP000595095">
    <property type="component" value="Chromosome"/>
</dbReference>
<proteinExistence type="predicted"/>
<feature type="domain" description="Flavin reductase like" evidence="1">
    <location>
        <begin position="23"/>
        <end position="176"/>
    </location>
</feature>
<dbReference type="SUPFAM" id="SSF50475">
    <property type="entry name" value="FMN-binding split barrel"/>
    <property type="match status" value="1"/>
</dbReference>
<name>A0A7S9DX07_9ALTE</name>
<evidence type="ECO:0000313" key="2">
    <source>
        <dbReference type="EMBL" id="QPG05503.1"/>
    </source>
</evidence>
<dbReference type="InterPro" id="IPR012349">
    <property type="entry name" value="Split_barrel_FMN-bd"/>
</dbReference>
<reference evidence="2 3" key="1">
    <citation type="submission" date="2020-11" db="EMBL/GenBank/DDBJ databases">
        <title>Complete genome sequence for Salinimonas sp. strain G2-b.</title>
        <authorList>
            <person name="Park S.-J."/>
        </authorList>
    </citation>
    <scope>NUCLEOTIDE SEQUENCE [LARGE SCALE GENOMIC DNA]</scope>
    <source>
        <strain evidence="2 3">G2-b</strain>
    </source>
</reference>
<evidence type="ECO:0000259" key="1">
    <source>
        <dbReference type="SMART" id="SM00903"/>
    </source>
</evidence>
<dbReference type="EMBL" id="CP064795">
    <property type="protein sequence ID" value="QPG05503.1"/>
    <property type="molecule type" value="Genomic_DNA"/>
</dbReference>
<dbReference type="Pfam" id="PF01613">
    <property type="entry name" value="Flavin_Reduct"/>
    <property type="match status" value="1"/>
</dbReference>